<keyword evidence="4" id="KW-0677">Repeat</keyword>
<evidence type="ECO:0000256" key="5">
    <source>
        <dbReference type="ARBA" id="ARBA00022989"/>
    </source>
</evidence>
<protein>
    <submittedName>
        <fullName evidence="9">SLC13 family permease</fullName>
    </submittedName>
</protein>
<keyword evidence="10" id="KW-1185">Reference proteome</keyword>
<reference evidence="9 10" key="1">
    <citation type="submission" date="2017-09" db="EMBL/GenBank/DDBJ databases">
        <title>Sphingomonas ginsenosidimutans KACC 14949, whole genome shotgun sequence.</title>
        <authorList>
            <person name="Feng G."/>
            <person name="Zhu H."/>
        </authorList>
    </citation>
    <scope>NUCLEOTIDE SEQUENCE [LARGE SCALE GENOMIC DNA]</scope>
    <source>
        <strain evidence="9 10">KACC 14949</strain>
    </source>
</reference>
<feature type="transmembrane region" description="Helical" evidence="7">
    <location>
        <begin position="480"/>
        <end position="503"/>
    </location>
</feature>
<evidence type="ECO:0000256" key="4">
    <source>
        <dbReference type="ARBA" id="ARBA00022737"/>
    </source>
</evidence>
<dbReference type="PANTHER" id="PTHR43652">
    <property type="entry name" value="BASIC AMINO ACID ANTIPORTER YFCC-RELATED"/>
    <property type="match status" value="1"/>
</dbReference>
<evidence type="ECO:0000256" key="6">
    <source>
        <dbReference type="ARBA" id="ARBA00023136"/>
    </source>
</evidence>
<feature type="transmembrane region" description="Helical" evidence="7">
    <location>
        <begin position="538"/>
        <end position="556"/>
    </location>
</feature>
<feature type="domain" description="RCK C-terminal" evidence="8">
    <location>
        <begin position="305"/>
        <end position="390"/>
    </location>
</feature>
<evidence type="ECO:0000256" key="1">
    <source>
        <dbReference type="ARBA" id="ARBA00004141"/>
    </source>
</evidence>
<accession>A0A2A4HX76</accession>
<comment type="subcellular location">
    <subcellularLocation>
        <location evidence="1">Membrane</location>
        <topology evidence="1">Multi-pass membrane protein</topology>
    </subcellularLocation>
</comment>
<keyword evidence="6 7" id="KW-0472">Membrane</keyword>
<keyword evidence="5 7" id="KW-1133">Transmembrane helix</keyword>
<dbReference type="GO" id="GO:0005886">
    <property type="term" value="C:plasma membrane"/>
    <property type="evidence" value="ECO:0007669"/>
    <property type="project" value="TreeGrafter"/>
</dbReference>
<dbReference type="GO" id="GO:0008324">
    <property type="term" value="F:monoatomic cation transmembrane transporter activity"/>
    <property type="evidence" value="ECO:0007669"/>
    <property type="project" value="InterPro"/>
</dbReference>
<sequence>MSSMIASLSANGPIAGLVFVVLLLIAFATERFPPVTVAVCGAAVMIALGWIGWDEVSAAFANPAPIAIGAFFILSGALVRTGTIEALASTVVRRAARQPRRTVAEMYIGAAIAPAFINNTPVVMVLIPLVRRLGQAIGIAATRLLIPLSYLSILGGTLTLIGTSTNLLVDGVARANGQPGFGIFEISGVGLAAMLAGIATMLLIGKRLLPDRPDYPAEDRHHLTYLTEIELTKSVGLLADLPLLRRATIKLIAVRRGTELLRRVEADFEPRMGDRLIVAGPAAEIDDLARSEGLIVGLQNVGHPIRLADDERASDVRLVGLTIAPTHPALGRALRDIPFLNNLPARVLGIGRARHLPGPDLGSVRLRAADHLLVAARESAILELNENPNLIAEDTSHVRRFRRRLAPIAIGTLAAVVVLAALGVLPVAPLAIVGVAVVLITRCIDPEEAWSAIDGSVLVLIFAMLAIGSGLQAIGTVDMIVAWVAPWLRTLSPLMLIAVLYLLTSVLTETVTNNAVAVIMTPVAIGIAGATGTDPRQLIVAVMFAASASFATPIGYQTNTMVYAAADYRFADFLKFGIPMNLTVGAATCVAIHLLIA</sequence>
<comment type="caution">
    <text evidence="9">The sequence shown here is derived from an EMBL/GenBank/DDBJ whole genome shotgun (WGS) entry which is preliminary data.</text>
</comment>
<feature type="transmembrane region" description="Helical" evidence="7">
    <location>
        <begin position="449"/>
        <end position="468"/>
    </location>
</feature>
<evidence type="ECO:0000313" key="9">
    <source>
        <dbReference type="EMBL" id="PCG08603.1"/>
    </source>
</evidence>
<dbReference type="SUPFAM" id="SSF116726">
    <property type="entry name" value="TrkA C-terminal domain-like"/>
    <property type="match status" value="2"/>
</dbReference>
<dbReference type="InterPro" id="IPR004680">
    <property type="entry name" value="Cit_transptr-like_dom"/>
</dbReference>
<keyword evidence="2" id="KW-0813">Transport</keyword>
<feature type="transmembrane region" description="Helical" evidence="7">
    <location>
        <begin position="142"/>
        <end position="161"/>
    </location>
</feature>
<evidence type="ECO:0000256" key="7">
    <source>
        <dbReference type="SAM" id="Phobius"/>
    </source>
</evidence>
<feature type="transmembrane region" description="Helical" evidence="7">
    <location>
        <begin position="515"/>
        <end position="531"/>
    </location>
</feature>
<gene>
    <name evidence="9" type="ORF">COA17_12380</name>
</gene>
<dbReference type="PROSITE" id="PS51202">
    <property type="entry name" value="RCK_C"/>
    <property type="match status" value="2"/>
</dbReference>
<dbReference type="PROSITE" id="PS01271">
    <property type="entry name" value="NA_SULFATE"/>
    <property type="match status" value="1"/>
</dbReference>
<dbReference type="InterPro" id="IPR031312">
    <property type="entry name" value="Na/sul_symport_CS"/>
</dbReference>
<feature type="transmembrane region" description="Helical" evidence="7">
    <location>
        <begin position="408"/>
        <end position="437"/>
    </location>
</feature>
<dbReference type="AlphaFoldDB" id="A0A2A4HX76"/>
<organism evidence="9 10">
    <name type="scientific">Sphingomonas ginsenosidimutans</name>
    <dbReference type="NCBI Taxonomy" id="862134"/>
    <lineage>
        <taxon>Bacteria</taxon>
        <taxon>Pseudomonadati</taxon>
        <taxon>Pseudomonadota</taxon>
        <taxon>Alphaproteobacteria</taxon>
        <taxon>Sphingomonadales</taxon>
        <taxon>Sphingomonadaceae</taxon>
        <taxon>Sphingomonas</taxon>
    </lineage>
</organism>
<dbReference type="Pfam" id="PF03600">
    <property type="entry name" value="CitMHS"/>
    <property type="match status" value="1"/>
</dbReference>
<feature type="transmembrane region" description="Helical" evidence="7">
    <location>
        <begin position="181"/>
        <end position="204"/>
    </location>
</feature>
<dbReference type="EMBL" id="NWVD01000005">
    <property type="protein sequence ID" value="PCG08603.1"/>
    <property type="molecule type" value="Genomic_DNA"/>
</dbReference>
<proteinExistence type="predicted"/>
<dbReference type="InterPro" id="IPR051679">
    <property type="entry name" value="DASS-Related_Transporters"/>
</dbReference>
<feature type="transmembrane region" description="Helical" evidence="7">
    <location>
        <begin position="60"/>
        <end position="79"/>
    </location>
</feature>
<dbReference type="GO" id="GO:0006813">
    <property type="term" value="P:potassium ion transport"/>
    <property type="evidence" value="ECO:0007669"/>
    <property type="project" value="InterPro"/>
</dbReference>
<feature type="transmembrane region" description="Helical" evidence="7">
    <location>
        <begin position="576"/>
        <end position="596"/>
    </location>
</feature>
<feature type="transmembrane region" description="Helical" evidence="7">
    <location>
        <begin position="107"/>
        <end position="130"/>
    </location>
</feature>
<evidence type="ECO:0000256" key="2">
    <source>
        <dbReference type="ARBA" id="ARBA00022448"/>
    </source>
</evidence>
<dbReference type="PANTHER" id="PTHR43652:SF2">
    <property type="entry name" value="BASIC AMINO ACID ANTIPORTER YFCC-RELATED"/>
    <property type="match status" value="1"/>
</dbReference>
<evidence type="ECO:0000313" key="10">
    <source>
        <dbReference type="Proteomes" id="UP000218784"/>
    </source>
</evidence>
<dbReference type="InterPro" id="IPR036721">
    <property type="entry name" value="RCK_C_sf"/>
</dbReference>
<dbReference type="Proteomes" id="UP000218784">
    <property type="component" value="Unassembled WGS sequence"/>
</dbReference>
<evidence type="ECO:0000259" key="8">
    <source>
        <dbReference type="PROSITE" id="PS51202"/>
    </source>
</evidence>
<feature type="transmembrane region" description="Helical" evidence="7">
    <location>
        <begin position="12"/>
        <end position="29"/>
    </location>
</feature>
<dbReference type="Gene3D" id="3.30.70.1450">
    <property type="entry name" value="Regulator of K+ conductance, C-terminal domain"/>
    <property type="match status" value="2"/>
</dbReference>
<name>A0A2A4HX76_9SPHN</name>
<evidence type="ECO:0000256" key="3">
    <source>
        <dbReference type="ARBA" id="ARBA00022692"/>
    </source>
</evidence>
<dbReference type="Pfam" id="PF02080">
    <property type="entry name" value="TrkA_C"/>
    <property type="match status" value="1"/>
</dbReference>
<feature type="transmembrane region" description="Helical" evidence="7">
    <location>
        <begin position="35"/>
        <end position="53"/>
    </location>
</feature>
<keyword evidence="3 7" id="KW-0812">Transmembrane</keyword>
<dbReference type="InterPro" id="IPR006037">
    <property type="entry name" value="RCK_C"/>
</dbReference>
<feature type="domain" description="RCK C-terminal" evidence="8">
    <location>
        <begin position="214"/>
        <end position="294"/>
    </location>
</feature>